<reference evidence="1 2" key="1">
    <citation type="submission" date="2016-10" db="EMBL/GenBank/DDBJ databases">
        <authorList>
            <person name="Varghese N."/>
            <person name="Submissions S."/>
        </authorList>
    </citation>
    <scope>NUCLEOTIDE SEQUENCE [LARGE SCALE GENOMIC DNA]</scope>
    <source>
        <strain evidence="1 2">IBRC-M10081</strain>
    </source>
</reference>
<gene>
    <name evidence="1" type="ORF">SAMN05192557_1786</name>
</gene>
<sequence length="370" mass="41565">MEGQNYFRVVLSTLVVLLIFGFGRIDSDDVLAEETGTEIDFSTEIPLDIMATGVKDSIVISFRDIEHADGYELYESIDGESFTFVGEWDRSEIVLDDKGFNETYVYYVRGYMDDDGTKIYSEESRNVSATTAPEGAKSTIKTLFQTGIAPMGHTMYIWGGGWNEADDGSGPTTMQIGVAKEWRDFALDKDNTYDFQNYRYQIHDGLDCSGYLGFINYNILNTASHNEGYVTWAADTGPYLNSKGLGTYTEEQLHNSYTPGDVMYNEAHVYLVIGRASDNSILMMHASPDGVKLSGTPTPSGESSEAARLASEYTAKYFPEYYEKDDVYLMSYSFLNSYKKFQYDSALVADPDGYKQMSAEEILEDLFSER</sequence>
<dbReference type="EMBL" id="FOIT01000006">
    <property type="protein sequence ID" value="SEW14174.1"/>
    <property type="molecule type" value="Genomic_DNA"/>
</dbReference>
<proteinExistence type="predicted"/>
<dbReference type="AlphaFoldDB" id="A0A662Z4T1"/>
<protein>
    <submittedName>
        <fullName evidence="1">Uncharacterized protein</fullName>
    </submittedName>
</protein>
<dbReference type="RefSeq" id="WP_091476003.1">
    <property type="nucleotide sequence ID" value="NZ_FOIT01000006.1"/>
</dbReference>
<dbReference type="Proteomes" id="UP000243605">
    <property type="component" value="Unassembled WGS sequence"/>
</dbReference>
<accession>A0A662Z4T1</accession>
<keyword evidence="2" id="KW-1185">Reference proteome</keyword>
<organism evidence="1 2">
    <name type="scientific">Aliicoccus persicus</name>
    <dbReference type="NCBI Taxonomy" id="930138"/>
    <lineage>
        <taxon>Bacteria</taxon>
        <taxon>Bacillati</taxon>
        <taxon>Bacillota</taxon>
        <taxon>Bacilli</taxon>
        <taxon>Bacillales</taxon>
        <taxon>Staphylococcaceae</taxon>
        <taxon>Aliicoccus</taxon>
    </lineage>
</organism>
<evidence type="ECO:0000313" key="1">
    <source>
        <dbReference type="EMBL" id="SEW14174.1"/>
    </source>
</evidence>
<name>A0A662Z4T1_9STAP</name>
<evidence type="ECO:0000313" key="2">
    <source>
        <dbReference type="Proteomes" id="UP000243605"/>
    </source>
</evidence>